<feature type="region of interest" description="Disordered" evidence="1">
    <location>
        <begin position="105"/>
        <end position="136"/>
    </location>
</feature>
<dbReference type="EMBL" id="CP047415">
    <property type="protein sequence ID" value="QLL73789.1"/>
    <property type="molecule type" value="Genomic_DNA"/>
</dbReference>
<reference evidence="3 4" key="1">
    <citation type="submission" date="2020-01" db="EMBL/GenBank/DDBJ databases">
        <title>Complete and circular genome sequences of six lactobacillus isolates from horses.</title>
        <authorList>
            <person name="Hassan H.M."/>
        </authorList>
    </citation>
    <scope>NUCLEOTIDE SEQUENCE [LARGE SCALE GENOMIC DNA]</scope>
    <source>
        <strain evidence="3 4">1D</strain>
    </source>
</reference>
<dbReference type="Pfam" id="PF22479">
    <property type="entry name" value="Pam3_gp18"/>
    <property type="match status" value="1"/>
</dbReference>
<feature type="compositionally biased region" description="Acidic residues" evidence="1">
    <location>
        <begin position="121"/>
        <end position="136"/>
    </location>
</feature>
<proteinExistence type="predicted"/>
<dbReference type="Proteomes" id="UP000510660">
    <property type="component" value="Chromosome"/>
</dbReference>
<name>A0A7H9E8C6_9LACO</name>
<accession>A0A7H9E8C6</accession>
<evidence type="ECO:0000313" key="4">
    <source>
        <dbReference type="Proteomes" id="UP000510660"/>
    </source>
</evidence>
<sequence length="136" mass="15545">MRQYIPVNIDDLPDIFDIELAGEVYTLRIDYNPVADWYTITIYQNGETLLEQEPLILNQLVAIDIPDIRLPRIDMRVMDETGNAKDAGKAEFGYDVQIYIDVIDPLGSEDEDPTIKPLGYDPDEDSDDLTDQEVSY</sequence>
<evidence type="ECO:0000259" key="2">
    <source>
        <dbReference type="Pfam" id="PF22479"/>
    </source>
</evidence>
<dbReference type="InterPro" id="IPR054252">
    <property type="entry name" value="Pam3_gp18"/>
</dbReference>
<evidence type="ECO:0000313" key="3">
    <source>
        <dbReference type="EMBL" id="QLL73789.1"/>
    </source>
</evidence>
<organism evidence="3 4">
    <name type="scientific">Lactobacillus crispatus</name>
    <dbReference type="NCBI Taxonomy" id="47770"/>
    <lineage>
        <taxon>Bacteria</taxon>
        <taxon>Bacillati</taxon>
        <taxon>Bacillota</taxon>
        <taxon>Bacilli</taxon>
        <taxon>Lactobacillales</taxon>
        <taxon>Lactobacillaceae</taxon>
        <taxon>Lactobacillus</taxon>
    </lineage>
</organism>
<protein>
    <recommendedName>
        <fullName evidence="2">Cyanophage baseplate Pam3 plug gp18 domain-containing protein</fullName>
    </recommendedName>
</protein>
<feature type="domain" description="Cyanophage baseplate Pam3 plug gp18" evidence="2">
    <location>
        <begin position="3"/>
        <end position="101"/>
    </location>
</feature>
<dbReference type="RefSeq" id="WP_180862035.1">
    <property type="nucleotide sequence ID" value="NZ_CP047415.1"/>
</dbReference>
<gene>
    <name evidence="3" type="ORF">GTO85_05105</name>
</gene>
<dbReference type="AlphaFoldDB" id="A0A7H9E8C6"/>
<evidence type="ECO:0000256" key="1">
    <source>
        <dbReference type="SAM" id="MobiDB-lite"/>
    </source>
</evidence>